<dbReference type="Proteomes" id="UP000217141">
    <property type="component" value="Chromosome I"/>
</dbReference>
<dbReference type="RefSeq" id="WP_017182672.1">
    <property type="nucleotide sequence ID" value="NZ_CP022745.1"/>
</dbReference>
<dbReference type="InterPro" id="IPR004960">
    <property type="entry name" value="LipA_acyltrans"/>
</dbReference>
<evidence type="ECO:0000256" key="6">
    <source>
        <dbReference type="ARBA" id="ARBA00023315"/>
    </source>
</evidence>
<dbReference type="KEGG" id="shyd:CJD35_12345"/>
<evidence type="ECO:0000256" key="5">
    <source>
        <dbReference type="ARBA" id="ARBA00023136"/>
    </source>
</evidence>
<dbReference type="PANTHER" id="PTHR30606">
    <property type="entry name" value="LIPID A BIOSYNTHESIS LAUROYL ACYLTRANSFERASE"/>
    <property type="match status" value="1"/>
</dbReference>
<reference evidence="7 8" key="1">
    <citation type="submission" date="2017-08" db="EMBL/GenBank/DDBJ databases">
        <title>Whole Genome Sequence of Sphingobium hydrophobicum C1: Insights into Adaption to the Electronic-waste Contaminated Sediment.</title>
        <authorList>
            <person name="Song D."/>
            <person name="Chen X."/>
            <person name="Xu M."/>
        </authorList>
    </citation>
    <scope>NUCLEOTIDE SEQUENCE [LARGE SCALE GENOMIC DNA]</scope>
    <source>
        <strain evidence="7 8">C1</strain>
    </source>
</reference>
<dbReference type="GO" id="GO:0016746">
    <property type="term" value="F:acyltransferase activity"/>
    <property type="evidence" value="ECO:0007669"/>
    <property type="project" value="UniProtKB-KW"/>
</dbReference>
<keyword evidence="4 7" id="KW-0808">Transferase</keyword>
<dbReference type="PANTHER" id="PTHR30606:SF10">
    <property type="entry name" value="PHOSPHATIDYLINOSITOL MANNOSIDE ACYLTRANSFERASE"/>
    <property type="match status" value="1"/>
</dbReference>
<accession>A0A249MUU0</accession>
<comment type="subcellular location">
    <subcellularLocation>
        <location evidence="1">Cell inner membrane</location>
    </subcellularLocation>
</comment>
<keyword evidence="3" id="KW-0997">Cell inner membrane</keyword>
<dbReference type="EMBL" id="CP022745">
    <property type="protein sequence ID" value="ASY45140.1"/>
    <property type="molecule type" value="Genomic_DNA"/>
</dbReference>
<evidence type="ECO:0000313" key="8">
    <source>
        <dbReference type="Proteomes" id="UP000217141"/>
    </source>
</evidence>
<keyword evidence="6 7" id="KW-0012">Acyltransferase</keyword>
<dbReference type="Pfam" id="PF03279">
    <property type="entry name" value="Lip_A_acyltrans"/>
    <property type="match status" value="1"/>
</dbReference>
<evidence type="ECO:0000256" key="3">
    <source>
        <dbReference type="ARBA" id="ARBA00022519"/>
    </source>
</evidence>
<gene>
    <name evidence="7" type="ORF">CJD35_12345</name>
</gene>
<evidence type="ECO:0000313" key="7">
    <source>
        <dbReference type="EMBL" id="ASY45140.1"/>
    </source>
</evidence>
<evidence type="ECO:0000256" key="1">
    <source>
        <dbReference type="ARBA" id="ARBA00004533"/>
    </source>
</evidence>
<protein>
    <submittedName>
        <fullName evidence="7">Lauroyl acyltransferase</fullName>
    </submittedName>
</protein>
<evidence type="ECO:0000256" key="2">
    <source>
        <dbReference type="ARBA" id="ARBA00022475"/>
    </source>
</evidence>
<dbReference type="CDD" id="cd07984">
    <property type="entry name" value="LPLAT_LABLAT-like"/>
    <property type="match status" value="1"/>
</dbReference>
<dbReference type="GO" id="GO:0005886">
    <property type="term" value="C:plasma membrane"/>
    <property type="evidence" value="ECO:0007669"/>
    <property type="project" value="UniProtKB-SubCell"/>
</dbReference>
<sequence length="297" mass="33230">MLSNPFLFALLRLLPARIASWLGGWLSVTFARPRMKLRDTRARANLAILRPDLGEAEREAMLTRRWFNIGRTLGELANIDRLVNERHVNVIDRAGYQAVLDGPGPMISLTVHTGNWDLLAAHIKASTDRPGLGIYDPPDNPAQAALLKKARQSYMGEAISGEGAARGVFKHLTQKDRATLYILVDERRELQVWFPTFGRELMPSGNLSVALRLARKVGAKFLPFYLARTDGPYFDLHWHPPLDPQETDDAQIVATLDQFLGRACIDHADQWLALHDMDLTQPGHMPPILPANAPPVM</sequence>
<proteinExistence type="predicted"/>
<keyword evidence="2" id="KW-1003">Cell membrane</keyword>
<evidence type="ECO:0000256" key="4">
    <source>
        <dbReference type="ARBA" id="ARBA00022679"/>
    </source>
</evidence>
<dbReference type="GO" id="GO:0009247">
    <property type="term" value="P:glycolipid biosynthetic process"/>
    <property type="evidence" value="ECO:0007669"/>
    <property type="project" value="UniProtKB-ARBA"/>
</dbReference>
<name>A0A249MUU0_SPHXE</name>
<organism evidence="7 8">
    <name type="scientific">Sphingobium xenophagum</name>
    <dbReference type="NCBI Taxonomy" id="121428"/>
    <lineage>
        <taxon>Bacteria</taxon>
        <taxon>Pseudomonadati</taxon>
        <taxon>Pseudomonadota</taxon>
        <taxon>Alphaproteobacteria</taxon>
        <taxon>Sphingomonadales</taxon>
        <taxon>Sphingomonadaceae</taxon>
        <taxon>Sphingobium</taxon>
    </lineage>
</organism>
<keyword evidence="5" id="KW-0472">Membrane</keyword>
<dbReference type="AlphaFoldDB" id="A0A249MUU0"/>